<dbReference type="FunFam" id="2.60.40.60:FF:000060">
    <property type="entry name" value="Putative cadherin-23"/>
    <property type="match status" value="1"/>
</dbReference>
<keyword evidence="6 11" id="KW-0106">Calcium</keyword>
<evidence type="ECO:0000256" key="2">
    <source>
        <dbReference type="ARBA" id="ARBA00022475"/>
    </source>
</evidence>
<keyword evidence="10" id="KW-0325">Glycoprotein</keyword>
<evidence type="ECO:0000256" key="11">
    <source>
        <dbReference type="PROSITE-ProRule" id="PRU00043"/>
    </source>
</evidence>
<dbReference type="InterPro" id="IPR002126">
    <property type="entry name" value="Cadherin-like_dom"/>
</dbReference>
<reference evidence="14 15" key="1">
    <citation type="submission" date="2023-03" db="EMBL/GenBank/DDBJ databases">
        <title>Genome insight into feeding habits of ladybird beetles.</title>
        <authorList>
            <person name="Li H.-S."/>
            <person name="Huang Y.-H."/>
            <person name="Pang H."/>
        </authorList>
    </citation>
    <scope>NUCLEOTIDE SEQUENCE [LARGE SCALE GENOMIC DNA]</scope>
    <source>
        <strain evidence="14">SYSU_2023b</strain>
        <tissue evidence="14">Whole body</tissue>
    </source>
</reference>
<dbReference type="PROSITE" id="PS50268">
    <property type="entry name" value="CADHERIN_2"/>
    <property type="match status" value="3"/>
</dbReference>
<dbReference type="GO" id="GO:0009653">
    <property type="term" value="P:anatomical structure morphogenesis"/>
    <property type="evidence" value="ECO:0007669"/>
    <property type="project" value="UniProtKB-ARBA"/>
</dbReference>
<comment type="subcellular location">
    <subcellularLocation>
        <location evidence="1">Cell membrane</location>
        <topology evidence="1">Single-pass type I membrane protein</topology>
    </subcellularLocation>
</comment>
<protein>
    <recommendedName>
        <fullName evidence="13">Cadherin domain-containing protein</fullName>
    </recommendedName>
</protein>
<dbReference type="Pfam" id="PF00028">
    <property type="entry name" value="Cadherin"/>
    <property type="match status" value="3"/>
</dbReference>
<feature type="domain" description="Cadherin" evidence="13">
    <location>
        <begin position="105"/>
        <end position="214"/>
    </location>
</feature>
<evidence type="ECO:0000256" key="12">
    <source>
        <dbReference type="SAM" id="SignalP"/>
    </source>
</evidence>
<dbReference type="InterPro" id="IPR015919">
    <property type="entry name" value="Cadherin-like_sf"/>
</dbReference>
<keyword evidence="15" id="KW-1185">Reference proteome</keyword>
<dbReference type="SMART" id="SM00112">
    <property type="entry name" value="CA"/>
    <property type="match status" value="3"/>
</dbReference>
<dbReference type="SUPFAM" id="SSF49313">
    <property type="entry name" value="Cadherin-like"/>
    <property type="match status" value="3"/>
</dbReference>
<evidence type="ECO:0000259" key="13">
    <source>
        <dbReference type="PROSITE" id="PS50268"/>
    </source>
</evidence>
<feature type="domain" description="Cadherin" evidence="13">
    <location>
        <begin position="215"/>
        <end position="318"/>
    </location>
</feature>
<name>A0AAW1VG74_9CUCU</name>
<dbReference type="PANTHER" id="PTHR24025">
    <property type="entry name" value="DESMOGLEIN FAMILY MEMBER"/>
    <property type="match status" value="1"/>
</dbReference>
<evidence type="ECO:0000256" key="8">
    <source>
        <dbReference type="ARBA" id="ARBA00022989"/>
    </source>
</evidence>
<dbReference type="InterPro" id="IPR020894">
    <property type="entry name" value="Cadherin_CS"/>
</dbReference>
<dbReference type="Gene3D" id="2.60.40.60">
    <property type="entry name" value="Cadherins"/>
    <property type="match status" value="3"/>
</dbReference>
<evidence type="ECO:0000256" key="4">
    <source>
        <dbReference type="ARBA" id="ARBA00022729"/>
    </source>
</evidence>
<dbReference type="PANTHER" id="PTHR24025:SF28">
    <property type="entry name" value="PUTATIVE-RELATED"/>
    <property type="match status" value="1"/>
</dbReference>
<keyword evidence="8" id="KW-1133">Transmembrane helix</keyword>
<dbReference type="PRINTS" id="PR00205">
    <property type="entry name" value="CADHERIN"/>
</dbReference>
<accession>A0AAW1VG74</accession>
<evidence type="ECO:0000313" key="15">
    <source>
        <dbReference type="Proteomes" id="UP001431783"/>
    </source>
</evidence>
<dbReference type="GO" id="GO:0007156">
    <property type="term" value="P:homophilic cell adhesion via plasma membrane adhesion molecules"/>
    <property type="evidence" value="ECO:0007669"/>
    <property type="project" value="InterPro"/>
</dbReference>
<comment type="caution">
    <text evidence="14">The sequence shown here is derived from an EMBL/GenBank/DDBJ whole genome shotgun (WGS) entry which is preliminary data.</text>
</comment>
<feature type="domain" description="Cadherin" evidence="13">
    <location>
        <begin position="22"/>
        <end position="104"/>
    </location>
</feature>
<evidence type="ECO:0000256" key="10">
    <source>
        <dbReference type="ARBA" id="ARBA00023180"/>
    </source>
</evidence>
<evidence type="ECO:0000256" key="5">
    <source>
        <dbReference type="ARBA" id="ARBA00022737"/>
    </source>
</evidence>
<proteinExistence type="predicted"/>
<dbReference type="GO" id="GO:0005509">
    <property type="term" value="F:calcium ion binding"/>
    <property type="evidence" value="ECO:0007669"/>
    <property type="project" value="UniProtKB-UniRule"/>
</dbReference>
<dbReference type="CDD" id="cd11304">
    <property type="entry name" value="Cadherin_repeat"/>
    <property type="match status" value="3"/>
</dbReference>
<keyword evidence="9" id="KW-0472">Membrane</keyword>
<evidence type="ECO:0000256" key="9">
    <source>
        <dbReference type="ARBA" id="ARBA00023136"/>
    </source>
</evidence>
<keyword evidence="5" id="KW-0677">Repeat</keyword>
<keyword evidence="7" id="KW-0130">Cell adhesion</keyword>
<keyword evidence="2" id="KW-1003">Cell membrane</keyword>
<dbReference type="FunFam" id="2.60.40.60:FF:000226">
    <property type="entry name" value="Dachsous, isoform B"/>
    <property type="match status" value="1"/>
</dbReference>
<dbReference type="GO" id="GO:0060429">
    <property type="term" value="P:epithelium development"/>
    <property type="evidence" value="ECO:0007669"/>
    <property type="project" value="UniProtKB-ARBA"/>
</dbReference>
<dbReference type="FunFam" id="2.60.40.60:FF:000020">
    <property type="entry name" value="Dachsous cadherin-related 1b"/>
    <property type="match status" value="1"/>
</dbReference>
<dbReference type="EMBL" id="JARQZJ010000129">
    <property type="protein sequence ID" value="KAK9891678.1"/>
    <property type="molecule type" value="Genomic_DNA"/>
</dbReference>
<dbReference type="PROSITE" id="PS00232">
    <property type="entry name" value="CADHERIN_1"/>
    <property type="match status" value="2"/>
</dbReference>
<evidence type="ECO:0000256" key="3">
    <source>
        <dbReference type="ARBA" id="ARBA00022692"/>
    </source>
</evidence>
<feature type="chain" id="PRO_5043799982" description="Cadherin domain-containing protein" evidence="12">
    <location>
        <begin position="25"/>
        <end position="372"/>
    </location>
</feature>
<evidence type="ECO:0000256" key="6">
    <source>
        <dbReference type="ARBA" id="ARBA00022837"/>
    </source>
</evidence>
<dbReference type="InterPro" id="IPR050971">
    <property type="entry name" value="Cadherin-domain_protein"/>
</dbReference>
<evidence type="ECO:0000256" key="7">
    <source>
        <dbReference type="ARBA" id="ARBA00022889"/>
    </source>
</evidence>
<organism evidence="14 15">
    <name type="scientific">Henosepilachna vigintioctopunctata</name>
    <dbReference type="NCBI Taxonomy" id="420089"/>
    <lineage>
        <taxon>Eukaryota</taxon>
        <taxon>Metazoa</taxon>
        <taxon>Ecdysozoa</taxon>
        <taxon>Arthropoda</taxon>
        <taxon>Hexapoda</taxon>
        <taxon>Insecta</taxon>
        <taxon>Pterygota</taxon>
        <taxon>Neoptera</taxon>
        <taxon>Endopterygota</taxon>
        <taxon>Coleoptera</taxon>
        <taxon>Polyphaga</taxon>
        <taxon>Cucujiformia</taxon>
        <taxon>Coccinelloidea</taxon>
        <taxon>Coccinellidae</taxon>
        <taxon>Epilachninae</taxon>
        <taxon>Epilachnini</taxon>
        <taxon>Henosepilachna</taxon>
    </lineage>
</organism>
<dbReference type="GO" id="GO:0005886">
    <property type="term" value="C:plasma membrane"/>
    <property type="evidence" value="ECO:0007669"/>
    <property type="project" value="UniProtKB-SubCell"/>
</dbReference>
<keyword evidence="3" id="KW-0812">Transmembrane</keyword>
<sequence>MLPLFLCFPMILDVFLWTCPLISATDPDCGVNAIVNYTLGDGFGKLKEFEVKSATGEICITKELDYETRNIYEFPVVATDRGGLSTTAMVKIQLTDINDNRPVFYPREYNVSLRESGSSFSASSPVVIVVATDADSGRFGTVAYKISAGNDAGLFRIDRHSGEIFINRPGLLSRRSQPYHHLNISATDGAGLKSVTDAEVFISVIDSAQRPPIFERARYTFSVSENVPKDTLVGNVTAAVSGSDSRGNVGYSIYSGDPEQFFKIETFTGVIRTANFLDHETKTNVLLNIQATSGDPPVYGHTQVNIEVQDVNDNAPEFESNTVRLQFPKTLKWAWPYMQRTQQTKTRGPMESFVITSSTRPQVAACLKSIRG</sequence>
<dbReference type="AlphaFoldDB" id="A0AAW1VG74"/>
<evidence type="ECO:0000313" key="14">
    <source>
        <dbReference type="EMBL" id="KAK9891678.1"/>
    </source>
</evidence>
<feature type="signal peptide" evidence="12">
    <location>
        <begin position="1"/>
        <end position="24"/>
    </location>
</feature>
<gene>
    <name evidence="14" type="ORF">WA026_015646</name>
</gene>
<keyword evidence="4 12" id="KW-0732">Signal</keyword>
<dbReference type="Proteomes" id="UP001431783">
    <property type="component" value="Unassembled WGS sequence"/>
</dbReference>
<evidence type="ECO:0000256" key="1">
    <source>
        <dbReference type="ARBA" id="ARBA00004251"/>
    </source>
</evidence>
<dbReference type="GO" id="GO:0005911">
    <property type="term" value="C:cell-cell junction"/>
    <property type="evidence" value="ECO:0007669"/>
    <property type="project" value="TreeGrafter"/>
</dbReference>